<proteinExistence type="inferred from homology"/>
<feature type="signal peptide" evidence="12">
    <location>
        <begin position="1"/>
        <end position="24"/>
    </location>
</feature>
<evidence type="ECO:0000256" key="6">
    <source>
        <dbReference type="ARBA" id="ARBA00022723"/>
    </source>
</evidence>
<comment type="pathway">
    <text evidence="2">Cofactor biosynthesis; thiamine diphosphate biosynthesis.</text>
</comment>
<keyword evidence="7" id="KW-0663">Pyridoxal phosphate</keyword>
<dbReference type="Pfam" id="PF09084">
    <property type="entry name" value="NMT1"/>
    <property type="match status" value="1"/>
</dbReference>
<dbReference type="GO" id="GO:0016740">
    <property type="term" value="F:transferase activity"/>
    <property type="evidence" value="ECO:0007669"/>
    <property type="project" value="UniProtKB-KW"/>
</dbReference>
<organism evidence="14">
    <name type="scientific">Streptomyces sp. NBC_00093</name>
    <dbReference type="NCBI Taxonomy" id="2975649"/>
    <lineage>
        <taxon>Bacteria</taxon>
        <taxon>Bacillati</taxon>
        <taxon>Actinomycetota</taxon>
        <taxon>Actinomycetes</taxon>
        <taxon>Kitasatosporales</taxon>
        <taxon>Streptomycetaceae</taxon>
        <taxon>Streptomyces</taxon>
    </lineage>
</organism>
<name>A0AAU2ACB4_9ACTN</name>
<dbReference type="GO" id="GO:0046872">
    <property type="term" value="F:metal ion binding"/>
    <property type="evidence" value="ECO:0007669"/>
    <property type="project" value="UniProtKB-KW"/>
</dbReference>
<evidence type="ECO:0000256" key="10">
    <source>
        <dbReference type="ARBA" id="ARBA00033171"/>
    </source>
</evidence>
<evidence type="ECO:0000256" key="3">
    <source>
        <dbReference type="ARBA" id="ARBA00009406"/>
    </source>
</evidence>
<evidence type="ECO:0000256" key="11">
    <source>
        <dbReference type="ARBA" id="ARBA00048179"/>
    </source>
</evidence>
<dbReference type="GO" id="GO:0009228">
    <property type="term" value="P:thiamine biosynthetic process"/>
    <property type="evidence" value="ECO:0007669"/>
    <property type="project" value="UniProtKB-KW"/>
</dbReference>
<evidence type="ECO:0000256" key="12">
    <source>
        <dbReference type="SAM" id="SignalP"/>
    </source>
</evidence>
<keyword evidence="8" id="KW-0784">Thiamine biosynthesis</keyword>
<accession>A0AAU2ACB4</accession>
<evidence type="ECO:0000256" key="2">
    <source>
        <dbReference type="ARBA" id="ARBA00004948"/>
    </source>
</evidence>
<evidence type="ECO:0000256" key="9">
    <source>
        <dbReference type="ARBA" id="ARBA00023004"/>
    </source>
</evidence>
<dbReference type="PROSITE" id="PS51257">
    <property type="entry name" value="PROKAR_LIPOPROTEIN"/>
    <property type="match status" value="1"/>
</dbReference>
<reference evidence="14" key="1">
    <citation type="submission" date="2022-10" db="EMBL/GenBank/DDBJ databases">
        <title>The complete genomes of actinobacterial strains from the NBC collection.</title>
        <authorList>
            <person name="Joergensen T.S."/>
            <person name="Alvarez Arevalo M."/>
            <person name="Sterndorff E.B."/>
            <person name="Faurdal D."/>
            <person name="Vuksanovic O."/>
            <person name="Mourched A.-S."/>
            <person name="Charusanti P."/>
            <person name="Shaw S."/>
            <person name="Blin K."/>
            <person name="Weber T."/>
        </authorList>
    </citation>
    <scope>NUCLEOTIDE SEQUENCE</scope>
    <source>
        <strain evidence="14">NBC_00093</strain>
    </source>
</reference>
<evidence type="ECO:0000256" key="1">
    <source>
        <dbReference type="ARBA" id="ARBA00003469"/>
    </source>
</evidence>
<comment type="similarity">
    <text evidence="3">Belongs to the NMT1/THI5 family.</text>
</comment>
<evidence type="ECO:0000256" key="4">
    <source>
        <dbReference type="ARBA" id="ARBA00011738"/>
    </source>
</evidence>
<dbReference type="Gene3D" id="3.40.190.10">
    <property type="entry name" value="Periplasmic binding protein-like II"/>
    <property type="match status" value="2"/>
</dbReference>
<dbReference type="PANTHER" id="PTHR31528:SF1">
    <property type="entry name" value="4-AMINO-5-HYDROXYMETHYL-2-METHYLPYRIMIDINE PHOSPHATE SYNTHASE THI11-RELATED"/>
    <property type="match status" value="1"/>
</dbReference>
<protein>
    <recommendedName>
        <fullName evidence="10">Thiamine pyrimidine synthase</fullName>
    </recommendedName>
</protein>
<dbReference type="EMBL" id="CP108222">
    <property type="protein sequence ID" value="WTT22175.1"/>
    <property type="molecule type" value="Genomic_DNA"/>
</dbReference>
<dbReference type="AlphaFoldDB" id="A0AAU2ACB4"/>
<evidence type="ECO:0000259" key="13">
    <source>
        <dbReference type="Pfam" id="PF09084"/>
    </source>
</evidence>
<evidence type="ECO:0000313" key="14">
    <source>
        <dbReference type="EMBL" id="WTT22175.1"/>
    </source>
</evidence>
<dbReference type="PANTHER" id="PTHR31528">
    <property type="entry name" value="4-AMINO-5-HYDROXYMETHYL-2-METHYLPYRIMIDINE PHOSPHATE SYNTHASE THI11-RELATED"/>
    <property type="match status" value="1"/>
</dbReference>
<evidence type="ECO:0000256" key="8">
    <source>
        <dbReference type="ARBA" id="ARBA00022977"/>
    </source>
</evidence>
<keyword evidence="6" id="KW-0479">Metal-binding</keyword>
<gene>
    <name evidence="14" type="ORF">OHA22_44890</name>
</gene>
<comment type="catalytic activity">
    <reaction evidence="11">
        <text>N(6)-(pyridoxal phosphate)-L-lysyl-[4-amino-5-hydroxymethyl-2-methylpyrimidine phosphate synthase] + L-histidyl-[4-amino-5-hydroxymethyl-2-methylpyrimidine phosphate synthase] + 2 Fe(3+) + 4 H2O = L-lysyl-[4-amino-5-hydroxymethyl-2-methylpyrimidine phosphate synthase] + (2S)-2-amino-5-hydroxy-4-oxopentanoyl-[4-amino-5-hydroxymethyl-2-methylpyrimidine phosphate synthase] + 4-amino-2-methyl-5-(phosphooxymethyl)pyrimidine + 3-oxopropanoate + 2 Fe(2+) + 2 H(+)</text>
        <dbReference type="Rhea" id="RHEA:65756"/>
        <dbReference type="Rhea" id="RHEA-COMP:16892"/>
        <dbReference type="Rhea" id="RHEA-COMP:16893"/>
        <dbReference type="Rhea" id="RHEA-COMP:16894"/>
        <dbReference type="Rhea" id="RHEA-COMP:16895"/>
        <dbReference type="ChEBI" id="CHEBI:15377"/>
        <dbReference type="ChEBI" id="CHEBI:15378"/>
        <dbReference type="ChEBI" id="CHEBI:29033"/>
        <dbReference type="ChEBI" id="CHEBI:29034"/>
        <dbReference type="ChEBI" id="CHEBI:29969"/>
        <dbReference type="ChEBI" id="CHEBI:29979"/>
        <dbReference type="ChEBI" id="CHEBI:33190"/>
        <dbReference type="ChEBI" id="CHEBI:58354"/>
        <dbReference type="ChEBI" id="CHEBI:143915"/>
        <dbReference type="ChEBI" id="CHEBI:157692"/>
    </reaction>
    <physiologicalReaction direction="left-to-right" evidence="11">
        <dbReference type="Rhea" id="RHEA:65757"/>
    </physiologicalReaction>
</comment>
<evidence type="ECO:0000256" key="5">
    <source>
        <dbReference type="ARBA" id="ARBA00022679"/>
    </source>
</evidence>
<comment type="function">
    <text evidence="1">Responsible for the formation of the pyrimidine heterocycle in the thiamine biosynthesis pathway. Catalyzes the formation of hydroxymethylpyrimidine phosphate (HMP-P) from histidine and pyridoxal phosphate (PLP). The protein uses PLP and the active site histidine to form HMP-P, generating an inactive enzyme. The enzyme can only undergo a single turnover, which suggests it is a suicide enzyme.</text>
</comment>
<keyword evidence="5" id="KW-0808">Transferase</keyword>
<sequence length="374" mass="39085">MPSRLSIRAALACAAALAMTAGVAGCGSGSGSDSGSSKGSEGSAISADRCAENKAAGKITYLSGYQYQSSVSILEYIAAAKLGYFKDLCLDVTLKPGTGDTAQNTKLLASGQATVSPISEQDVIQARANGIDITGVSSYSNSGLDILMTNKDITKLTQLDGEVVGHKGYMPATVRAMLVKAGVKYDSLKLVKQGYDPSVLPRRQGGLAALTGFVSNEPNQLKAAGKPVTVWQPSDFGVPGSLGAMAVNPAFAEKHPHAVEDILRAALHAYDYCTADTTKTAECVGYAADLSGPTYDKKLNTTIWNTETQIVKNSPTPGQPRGGIDTANVKGIVDMLRQFDIVSGEVTPAGAEEWFDGSFVKNIHDGDKLVWPAP</sequence>
<dbReference type="SUPFAM" id="SSF53850">
    <property type="entry name" value="Periplasmic binding protein-like II"/>
    <property type="match status" value="1"/>
</dbReference>
<keyword evidence="9" id="KW-0408">Iron</keyword>
<evidence type="ECO:0000256" key="7">
    <source>
        <dbReference type="ARBA" id="ARBA00022898"/>
    </source>
</evidence>
<keyword evidence="12" id="KW-0732">Signal</keyword>
<feature type="domain" description="SsuA/THI5-like" evidence="13">
    <location>
        <begin position="74"/>
        <end position="276"/>
    </location>
</feature>
<feature type="chain" id="PRO_5043614580" description="Thiamine pyrimidine synthase" evidence="12">
    <location>
        <begin position="25"/>
        <end position="374"/>
    </location>
</feature>
<dbReference type="InterPro" id="IPR027939">
    <property type="entry name" value="NMT1/THI5"/>
</dbReference>
<dbReference type="InterPro" id="IPR015168">
    <property type="entry name" value="SsuA/THI5"/>
</dbReference>
<comment type="subunit">
    <text evidence="4">Homodimer.</text>
</comment>